<dbReference type="EMBL" id="CP017637">
    <property type="protein sequence ID" value="APG07080.1"/>
    <property type="molecule type" value="Genomic_DNA"/>
</dbReference>
<feature type="compositionally biased region" description="Basic and acidic residues" evidence="1">
    <location>
        <begin position="57"/>
        <end position="73"/>
    </location>
</feature>
<feature type="compositionally biased region" description="Low complexity" evidence="1">
    <location>
        <begin position="32"/>
        <end position="42"/>
    </location>
</feature>
<dbReference type="Proteomes" id="UP000181962">
    <property type="component" value="Chromosome"/>
</dbReference>
<name>A0A1L3F1C6_BRAJP</name>
<feature type="region of interest" description="Disordered" evidence="1">
    <location>
        <begin position="1"/>
        <end position="83"/>
    </location>
</feature>
<feature type="compositionally biased region" description="Polar residues" evidence="1">
    <location>
        <begin position="10"/>
        <end position="21"/>
    </location>
</feature>
<gene>
    <name evidence="2" type="ORF">BKD09_01950</name>
</gene>
<proteinExistence type="predicted"/>
<protein>
    <submittedName>
        <fullName evidence="2">Uncharacterized protein</fullName>
    </submittedName>
</protein>
<evidence type="ECO:0000313" key="3">
    <source>
        <dbReference type="Proteomes" id="UP000181962"/>
    </source>
</evidence>
<evidence type="ECO:0000256" key="1">
    <source>
        <dbReference type="SAM" id="MobiDB-lite"/>
    </source>
</evidence>
<evidence type="ECO:0000313" key="2">
    <source>
        <dbReference type="EMBL" id="APG07080.1"/>
    </source>
</evidence>
<sequence length="83" mass="8850">MTCEKPNKTGHFQSRRIQTVGNRGGDPRFGQPAIIPAPAEAPSSLPRGLWGAGKPGEIAKKPDRGSILRDSTSEPHPPPQIAM</sequence>
<reference evidence="2 3" key="1">
    <citation type="submission" date="2016-11" db="EMBL/GenBank/DDBJ databases">
        <title>Complete Genome Sequence of Bradyrhizobium sp. strain J5, an isolated from soybean nodule in Hokkaido.</title>
        <authorList>
            <person name="Kanehara K."/>
        </authorList>
    </citation>
    <scope>NUCLEOTIDE SEQUENCE [LARGE SCALE GENOMIC DNA]</scope>
    <source>
        <strain evidence="2 3">J5</strain>
    </source>
</reference>
<dbReference type="AlphaFoldDB" id="A0A1L3F1C6"/>
<accession>A0A1L3F1C6</accession>
<organism evidence="2 3">
    <name type="scientific">Bradyrhizobium japonicum</name>
    <dbReference type="NCBI Taxonomy" id="375"/>
    <lineage>
        <taxon>Bacteria</taxon>
        <taxon>Pseudomonadati</taxon>
        <taxon>Pseudomonadota</taxon>
        <taxon>Alphaproteobacteria</taxon>
        <taxon>Hyphomicrobiales</taxon>
        <taxon>Nitrobacteraceae</taxon>
        <taxon>Bradyrhizobium</taxon>
    </lineage>
</organism>